<dbReference type="InterPro" id="IPR013551">
    <property type="entry name" value="YicC-like_C"/>
</dbReference>
<dbReference type="PANTHER" id="PTHR30636">
    <property type="entry name" value="UPF0701 PROTEIN YICC"/>
    <property type="match status" value="1"/>
</dbReference>
<dbReference type="Pfam" id="PF08340">
    <property type="entry name" value="YicC-like_C"/>
    <property type="match status" value="1"/>
</dbReference>
<dbReference type="InterPro" id="IPR013527">
    <property type="entry name" value="YicC-like_N"/>
</dbReference>
<organism evidence="8 9">
    <name type="scientific">Brachymonas denitrificans DSM 15123</name>
    <dbReference type="NCBI Taxonomy" id="1121117"/>
    <lineage>
        <taxon>Bacteria</taxon>
        <taxon>Pseudomonadati</taxon>
        <taxon>Pseudomonadota</taxon>
        <taxon>Betaproteobacteria</taxon>
        <taxon>Burkholderiales</taxon>
        <taxon>Comamonadaceae</taxon>
        <taxon>Brachymonas</taxon>
    </lineage>
</organism>
<keyword evidence="4" id="KW-0378">Hydrolase</keyword>
<proteinExistence type="inferred from homology"/>
<protein>
    <submittedName>
        <fullName evidence="8">TIGR00255 family protein</fullName>
    </submittedName>
</protein>
<keyword evidence="2" id="KW-0540">Nuclease</keyword>
<comment type="similarity">
    <text evidence="5">Belongs to the YicC/YloC family.</text>
</comment>
<evidence type="ECO:0000256" key="5">
    <source>
        <dbReference type="ARBA" id="ARBA00035648"/>
    </source>
</evidence>
<evidence type="ECO:0000259" key="7">
    <source>
        <dbReference type="Pfam" id="PF08340"/>
    </source>
</evidence>
<evidence type="ECO:0000259" key="6">
    <source>
        <dbReference type="Pfam" id="PF03755"/>
    </source>
</evidence>
<accession>A0A1H8HPC1</accession>
<dbReference type="GO" id="GO:0016787">
    <property type="term" value="F:hydrolase activity"/>
    <property type="evidence" value="ECO:0007669"/>
    <property type="project" value="UniProtKB-KW"/>
</dbReference>
<comment type="cofactor">
    <cofactor evidence="1">
        <name>a divalent metal cation</name>
        <dbReference type="ChEBI" id="CHEBI:60240"/>
    </cofactor>
</comment>
<sequence length="319" mass="35731">MPVYSMTGYASLQSTPGQMQADANQGFDPALPDDWRLSLELRAVNSRFLDLTFKLPEELRPHEAALRELLQKQLRRGKVELRASLEHQSSAPDQMQAPSVPLLQRLAAAQDAVRSWLPQATPLTVGEVLRFSTAPSSLALEPAQMLQWLLQCMDSLLERFQQARETEGKQLADSLQQRVEGLRALAKEAEPLIPQLVEQQRQRFLDKWNDAFKQASAQSTAAPVSAEAAQERALSEATAFAIRIDVAEEITRLQSHLDTIENLLTKGGELGKRMEFLIQELHREANTLGSKSAALDTSRISVDMKVLIEQMREQVQNIE</sequence>
<dbReference type="NCBIfam" id="TIGR00255">
    <property type="entry name" value="YicC/YloC family endoribonuclease"/>
    <property type="match status" value="1"/>
</dbReference>
<dbReference type="AlphaFoldDB" id="A0A1H8HPC1"/>
<evidence type="ECO:0000256" key="1">
    <source>
        <dbReference type="ARBA" id="ARBA00001968"/>
    </source>
</evidence>
<gene>
    <name evidence="8" type="ORF">SAMN02745977_01560</name>
</gene>
<keyword evidence="9" id="KW-1185">Reference proteome</keyword>
<dbReference type="EMBL" id="FOCW01000003">
    <property type="protein sequence ID" value="SEN58120.1"/>
    <property type="molecule type" value="Genomic_DNA"/>
</dbReference>
<evidence type="ECO:0000313" key="9">
    <source>
        <dbReference type="Proteomes" id="UP000199531"/>
    </source>
</evidence>
<dbReference type="PANTHER" id="PTHR30636:SF3">
    <property type="entry name" value="UPF0701 PROTEIN YICC"/>
    <property type="match status" value="1"/>
</dbReference>
<evidence type="ECO:0000256" key="4">
    <source>
        <dbReference type="ARBA" id="ARBA00022801"/>
    </source>
</evidence>
<reference evidence="8 9" key="1">
    <citation type="submission" date="2016-10" db="EMBL/GenBank/DDBJ databases">
        <authorList>
            <person name="de Groot N.N."/>
        </authorList>
    </citation>
    <scope>NUCLEOTIDE SEQUENCE [LARGE SCALE GENOMIC DNA]</scope>
    <source>
        <strain evidence="8 9">DSM 15123</strain>
    </source>
</reference>
<dbReference type="Proteomes" id="UP000199531">
    <property type="component" value="Unassembled WGS sequence"/>
</dbReference>
<dbReference type="Pfam" id="PF03755">
    <property type="entry name" value="YicC-like_N"/>
    <property type="match status" value="1"/>
</dbReference>
<dbReference type="OrthoDB" id="9771229at2"/>
<feature type="domain" description="Endoribonuclease YicC-like C-terminal" evidence="7">
    <location>
        <begin position="200"/>
        <end position="319"/>
    </location>
</feature>
<evidence type="ECO:0000256" key="3">
    <source>
        <dbReference type="ARBA" id="ARBA00022759"/>
    </source>
</evidence>
<feature type="domain" description="Endoribonuclease YicC-like N-terminal" evidence="6">
    <location>
        <begin position="3"/>
        <end position="172"/>
    </location>
</feature>
<evidence type="ECO:0000313" key="8">
    <source>
        <dbReference type="EMBL" id="SEN58120.1"/>
    </source>
</evidence>
<dbReference type="STRING" id="1121117.SAMN02745977_01560"/>
<dbReference type="GO" id="GO:0004521">
    <property type="term" value="F:RNA endonuclease activity"/>
    <property type="evidence" value="ECO:0007669"/>
    <property type="project" value="InterPro"/>
</dbReference>
<dbReference type="InterPro" id="IPR005229">
    <property type="entry name" value="YicC/YloC-like"/>
</dbReference>
<keyword evidence="3" id="KW-0255">Endonuclease</keyword>
<dbReference type="RefSeq" id="WP_091816285.1">
    <property type="nucleotide sequence ID" value="NZ_FOCW01000003.1"/>
</dbReference>
<evidence type="ECO:0000256" key="2">
    <source>
        <dbReference type="ARBA" id="ARBA00022722"/>
    </source>
</evidence>
<name>A0A1H8HPC1_9BURK</name>